<accession>A0A0B5SD61</accession>
<dbReference type="EMBL" id="MUAI01000016">
    <property type="protein sequence ID" value="OOR05279.1"/>
    <property type="molecule type" value="Genomic_DNA"/>
</dbReference>
<dbReference type="EMBL" id="CP065877">
    <property type="protein sequence ID" value="QQA18055.1"/>
    <property type="molecule type" value="Genomic_DNA"/>
</dbReference>
<dbReference type="OMA" id="YNPFSMI"/>
<evidence type="ECO:0000313" key="11">
    <source>
        <dbReference type="Proteomes" id="UP000194131"/>
    </source>
</evidence>
<evidence type="ECO:0000313" key="13">
    <source>
        <dbReference type="Proteomes" id="UP000596196"/>
    </source>
</evidence>
<accession>A0A084IZM3</accession>
<protein>
    <submittedName>
        <fullName evidence="4">KTSC domain-containing protein</fullName>
    </submittedName>
</protein>
<evidence type="ECO:0000313" key="10">
    <source>
        <dbReference type="Proteomes" id="UP000190696"/>
    </source>
</evidence>
<evidence type="ECO:0000313" key="6">
    <source>
        <dbReference type="EMBL" id="PJN63151.1"/>
    </source>
</evidence>
<evidence type="ECO:0000313" key="3">
    <source>
        <dbReference type="EMBL" id="KWU67864.1"/>
    </source>
</evidence>
<evidence type="ECO:0000313" key="12">
    <source>
        <dbReference type="Proteomes" id="UP000236165"/>
    </source>
</evidence>
<feature type="domain" description="KTSC" evidence="1">
    <location>
        <begin position="9"/>
        <end position="64"/>
    </location>
</feature>
<dbReference type="EMBL" id="MKZQ01000080">
    <property type="protein sequence ID" value="PJN63151.1"/>
    <property type="molecule type" value="Genomic_DNA"/>
</dbReference>
<dbReference type="Proteomes" id="UP000006976">
    <property type="component" value="Unassembled WGS sequence"/>
</dbReference>
<keyword evidence="13" id="KW-1185">Reference proteome</keyword>
<name>A0A084IZM3_BACMY</name>
<dbReference type="AlphaFoldDB" id="A0A084IZM3"/>
<reference evidence="4 10" key="6">
    <citation type="submission" date="2017-01" db="EMBL/GenBank/DDBJ databases">
        <title>Bacillus cereus isolates.</title>
        <authorList>
            <person name="Beno S.M."/>
        </authorList>
    </citation>
    <scope>NUCLEOTIDE SEQUENCE [LARGE SCALE GENOMIC DNA]</scope>
    <source>
        <strain evidence="4 10">FSL W7-1108</strain>
    </source>
</reference>
<dbReference type="Proteomes" id="UP000596196">
    <property type="component" value="Chromosome"/>
</dbReference>
<dbReference type="GeneID" id="66262675"/>
<reference evidence="5 11" key="5">
    <citation type="submission" date="2016-12" db="EMBL/GenBank/DDBJ databases">
        <title>Genome Sequences of Twelve Sporeforming Bacillus Species Isolated from Foods.</title>
        <authorList>
            <person name="De Jong A."/>
            <person name="Holsappel S."/>
            <person name="Kuipers O.P."/>
        </authorList>
    </citation>
    <scope>NUCLEOTIDE SEQUENCE [LARGE SCALE GENOMIC DNA]</scope>
    <source>
        <strain evidence="5 11">S3E15</strain>
    </source>
</reference>
<reference evidence="7 13" key="7">
    <citation type="submission" date="2020-12" db="EMBL/GenBank/DDBJ databases">
        <title>FDA dAtabase for Regulatory Grade micrObial Sequences (FDA-ARGOS): Supporting development and validation of Infectious Disease Dx tests.</title>
        <authorList>
            <person name="Nelson B."/>
            <person name="Plummer A."/>
            <person name="Tallon L."/>
            <person name="Sadzewicz L."/>
            <person name="Zhao X."/>
            <person name="Boylan J."/>
            <person name="Ott S."/>
            <person name="Bowen H."/>
            <person name="Vavikolanu K."/>
            <person name="Mehta A."/>
            <person name="Aluvathingal J."/>
            <person name="Nadendla S."/>
            <person name="Myers T."/>
            <person name="Yan Y."/>
            <person name="Sichtig H."/>
        </authorList>
    </citation>
    <scope>NUCLEOTIDE SEQUENCE [LARGE SCALE GENOMIC DNA]</scope>
    <source>
        <strain evidence="7 13">FDAARGOS_924</strain>
    </source>
</reference>
<evidence type="ECO:0000313" key="7">
    <source>
        <dbReference type="EMBL" id="QQA18055.1"/>
    </source>
</evidence>
<evidence type="ECO:0000313" key="5">
    <source>
        <dbReference type="EMBL" id="OSX92474.1"/>
    </source>
</evidence>
<dbReference type="Pfam" id="PF13619">
    <property type="entry name" value="KTSC"/>
    <property type="match status" value="1"/>
</dbReference>
<organism evidence="3 9">
    <name type="scientific">Bacillus mycoides</name>
    <dbReference type="NCBI Taxonomy" id="1405"/>
    <lineage>
        <taxon>Bacteria</taxon>
        <taxon>Bacillati</taxon>
        <taxon>Bacillota</taxon>
        <taxon>Bacilli</taxon>
        <taxon>Bacillales</taxon>
        <taxon>Bacillaceae</taxon>
        <taxon>Bacillus</taxon>
        <taxon>Bacillus cereus group</taxon>
    </lineage>
</organism>
<gene>
    <name evidence="3" type="ORF">AWW70_28995</name>
    <name evidence="6" type="ORF">BACWE_53450</name>
    <name evidence="4" type="ORF">BW900_18235</name>
    <name evidence="7" type="ORF">I6G81_11605</name>
    <name evidence="2" type="ORF">III_03146</name>
    <name evidence="5" type="ORF">S3E15_05455</name>
</gene>
<dbReference type="PATRIC" id="fig|1405.14.peg.5455"/>
<dbReference type="EMBL" id="LRPH01000014">
    <property type="protein sequence ID" value="KWU67864.1"/>
    <property type="molecule type" value="Genomic_DNA"/>
</dbReference>
<evidence type="ECO:0000313" key="4">
    <source>
        <dbReference type="EMBL" id="OOR05279.1"/>
    </source>
</evidence>
<reference evidence="3" key="2">
    <citation type="submission" date="2016-01" db="EMBL/GenBank/DDBJ databases">
        <authorList>
            <person name="Van Zyl L.J."/>
            <person name="Matobola R."/>
            <person name="Klein T."/>
            <person name="Biteghe F.A."/>
            <person name="Kirby B."/>
            <person name="Trindade M.I."/>
        </authorList>
    </citation>
    <scope>NUCLEOTIDE SEQUENCE</scope>
    <source>
        <strain evidence="3">PE8-15</strain>
    </source>
</reference>
<accession>J8INH1</accession>
<dbReference type="KEGG" id="bmyo:BG05_3713"/>
<reference evidence="6 12" key="4">
    <citation type="submission" date="2016-10" db="EMBL/GenBank/DDBJ databases">
        <title>Genome Sequence of Bacillus weihenstephanensis GM6LP.</title>
        <authorList>
            <person name="Poehlein A."/>
            <person name="Wemheuer F."/>
            <person name="Hollensteiner J."/>
            <person name="Wemheuer B."/>
        </authorList>
    </citation>
    <scope>NUCLEOTIDE SEQUENCE [LARGE SCALE GENOMIC DNA]</scope>
    <source>
        <strain evidence="6 12">GM6LP</strain>
    </source>
</reference>
<dbReference type="Proteomes" id="UP000236165">
    <property type="component" value="Unassembled WGS sequence"/>
</dbReference>
<dbReference type="InterPro" id="IPR025309">
    <property type="entry name" value="KTSC_dom"/>
</dbReference>
<dbReference type="Proteomes" id="UP000065797">
    <property type="component" value="Unassembled WGS sequence"/>
</dbReference>
<proteinExistence type="predicted"/>
<dbReference type="Proteomes" id="UP000194131">
    <property type="component" value="Unassembled WGS sequence"/>
</dbReference>
<reference evidence="9" key="3">
    <citation type="submission" date="2016-01" db="EMBL/GenBank/DDBJ databases">
        <authorList>
            <person name="McClelland M."/>
            <person name="Jain A."/>
            <person name="Saraogi P."/>
            <person name="Mendelson R."/>
            <person name="Westerman R."/>
            <person name="SanMiguel P."/>
            <person name="Csonka L."/>
        </authorList>
    </citation>
    <scope>NUCLEOTIDE SEQUENCE [LARGE SCALE GENOMIC DNA]</scope>
    <source>
        <strain evidence="9">PE8-15</strain>
    </source>
</reference>
<evidence type="ECO:0000313" key="8">
    <source>
        <dbReference type="Proteomes" id="UP000006976"/>
    </source>
</evidence>
<dbReference type="EMBL" id="AHEV01000019">
    <property type="protein sequence ID" value="EJR40030.1"/>
    <property type="molecule type" value="Genomic_DNA"/>
</dbReference>
<dbReference type="Proteomes" id="UP000190696">
    <property type="component" value="Unassembled WGS sequence"/>
</dbReference>
<dbReference type="RefSeq" id="WP_002085762.1">
    <property type="nucleotide sequence ID" value="NZ_CAKJWQ010000005.1"/>
</dbReference>
<reference evidence="2 8" key="1">
    <citation type="submission" date="2012-04" db="EMBL/GenBank/DDBJ databases">
        <title>The Genome Sequence of Bacillus cereus VD078.</title>
        <authorList>
            <consortium name="The Broad Institute Genome Sequencing Platform"/>
            <consortium name="The Broad Institute Genome Sequencing Center for Infectious Disease"/>
            <person name="Feldgarden M."/>
            <person name="Van der Auwera G.A."/>
            <person name="Mahillon J."/>
            <person name="Duprez V."/>
            <person name="Timmery S."/>
            <person name="Mattelet C."/>
            <person name="Dierick K."/>
            <person name="Sun M."/>
            <person name="Yu Z."/>
            <person name="Zhu L."/>
            <person name="Hu X."/>
            <person name="Shank E.B."/>
            <person name="Swiecicka I."/>
            <person name="Hansen B.M."/>
            <person name="Andrup L."/>
            <person name="Young S.K."/>
            <person name="Zeng Q."/>
            <person name="Gargeya S."/>
            <person name="Fitzgerald M."/>
            <person name="Haas B."/>
            <person name="Abouelleil A."/>
            <person name="Alvarado L."/>
            <person name="Arachchi H.M."/>
            <person name="Berlin A."/>
            <person name="Chapman S.B."/>
            <person name="Goldberg J."/>
            <person name="Griggs A."/>
            <person name="Gujja S."/>
            <person name="Hansen M."/>
            <person name="Howarth C."/>
            <person name="Imamovic A."/>
            <person name="Larimer J."/>
            <person name="McCowen C."/>
            <person name="Montmayeur A."/>
            <person name="Murphy C."/>
            <person name="Neiman D."/>
            <person name="Pearson M."/>
            <person name="Priest M."/>
            <person name="Roberts A."/>
            <person name="Saif S."/>
            <person name="Shea T."/>
            <person name="Sisk P."/>
            <person name="Sykes S."/>
            <person name="Wortman J."/>
            <person name="Nusbaum C."/>
            <person name="Birren B."/>
        </authorList>
    </citation>
    <scope>NUCLEOTIDE SEQUENCE [LARGE SCALE GENOMIC DNA]</scope>
    <source>
        <strain evidence="2 8">VD078</strain>
    </source>
</reference>
<evidence type="ECO:0000259" key="1">
    <source>
        <dbReference type="Pfam" id="PF13619"/>
    </source>
</evidence>
<dbReference type="EMBL" id="MRWU01000007">
    <property type="protein sequence ID" value="OSX92474.1"/>
    <property type="molecule type" value="Genomic_DNA"/>
</dbReference>
<evidence type="ECO:0000313" key="9">
    <source>
        <dbReference type="Proteomes" id="UP000065797"/>
    </source>
</evidence>
<sequence length="69" mass="8103">MMKLSPVISKKLVAVGYNPFSMILRIQLKNGMYDFFNVPESIYTGLLNAHSKSYYHNTYIKNSYRYTKI</sequence>
<evidence type="ECO:0000313" key="2">
    <source>
        <dbReference type="EMBL" id="EJR40030.1"/>
    </source>
</evidence>